<comment type="pathway">
    <text evidence="1">Metabolic intermediate biosynthesis; chorismate biosynthesis; chorismate from D-erythrose 4-phosphate and phosphoenolpyruvate: step 4/7.</text>
</comment>
<evidence type="ECO:0000256" key="7">
    <source>
        <dbReference type="ARBA" id="ARBA00049442"/>
    </source>
</evidence>
<evidence type="ECO:0000313" key="11">
    <source>
        <dbReference type="Proteomes" id="UP000598032"/>
    </source>
</evidence>
<dbReference type="RefSeq" id="WP_236591596.1">
    <property type="nucleotide sequence ID" value="NZ_CAJHCP010000002.1"/>
</dbReference>
<evidence type="ECO:0000259" key="8">
    <source>
        <dbReference type="Pfam" id="PF08501"/>
    </source>
</evidence>
<dbReference type="InterPro" id="IPR013708">
    <property type="entry name" value="Shikimate_DH-bd_N"/>
</dbReference>
<organism evidence="10 11">
    <name type="scientific">Paraburkholderia metrosideri</name>
    <dbReference type="NCBI Taxonomy" id="580937"/>
    <lineage>
        <taxon>Bacteria</taxon>
        <taxon>Pseudomonadati</taxon>
        <taxon>Pseudomonadota</taxon>
        <taxon>Betaproteobacteria</taxon>
        <taxon>Burkholderiales</taxon>
        <taxon>Burkholderiaceae</taxon>
        <taxon>Paraburkholderia</taxon>
    </lineage>
</organism>
<dbReference type="Pfam" id="PF08501">
    <property type="entry name" value="Shikimate_dh_N"/>
    <property type="match status" value="1"/>
</dbReference>
<comment type="catalytic activity">
    <reaction evidence="7">
        <text>shikimate + NADP(+) = 3-dehydroshikimate + NADPH + H(+)</text>
        <dbReference type="Rhea" id="RHEA:17737"/>
        <dbReference type="ChEBI" id="CHEBI:15378"/>
        <dbReference type="ChEBI" id="CHEBI:16630"/>
        <dbReference type="ChEBI" id="CHEBI:36208"/>
        <dbReference type="ChEBI" id="CHEBI:57783"/>
        <dbReference type="ChEBI" id="CHEBI:58349"/>
        <dbReference type="EC" id="1.1.1.25"/>
    </reaction>
</comment>
<dbReference type="PANTHER" id="PTHR21089">
    <property type="entry name" value="SHIKIMATE DEHYDROGENASE"/>
    <property type="match status" value="1"/>
</dbReference>
<evidence type="ECO:0000256" key="4">
    <source>
        <dbReference type="ARBA" id="ARBA00022857"/>
    </source>
</evidence>
<evidence type="ECO:0000256" key="6">
    <source>
        <dbReference type="ARBA" id="ARBA00023141"/>
    </source>
</evidence>
<dbReference type="InterPro" id="IPR011342">
    <property type="entry name" value="Shikimate_DH"/>
</dbReference>
<dbReference type="GO" id="GO:0004764">
    <property type="term" value="F:shikimate 3-dehydrogenase (NADP+) activity"/>
    <property type="evidence" value="ECO:0007669"/>
    <property type="project" value="UniProtKB-EC"/>
</dbReference>
<name>A0ABM8NC30_9BURK</name>
<feature type="domain" description="SDH C-terminal" evidence="9">
    <location>
        <begin position="288"/>
        <end position="318"/>
    </location>
</feature>
<comment type="caution">
    <text evidence="10">The sequence shown here is derived from an EMBL/GenBank/DDBJ whole genome shotgun (WGS) entry which is preliminary data.</text>
</comment>
<feature type="domain" description="Shikimate dehydrogenase substrate binding N-terminal" evidence="8">
    <location>
        <begin position="76"/>
        <end position="144"/>
    </location>
</feature>
<evidence type="ECO:0000256" key="3">
    <source>
        <dbReference type="ARBA" id="ARBA00022605"/>
    </source>
</evidence>
<dbReference type="Gene3D" id="3.40.50.10860">
    <property type="entry name" value="Leucine Dehydrogenase, chain A, domain 1"/>
    <property type="match status" value="1"/>
</dbReference>
<dbReference type="InterPro" id="IPR046346">
    <property type="entry name" value="Aminoacid_DH-like_N_sf"/>
</dbReference>
<dbReference type="SUPFAM" id="SSF51735">
    <property type="entry name" value="NAD(P)-binding Rossmann-fold domains"/>
    <property type="match status" value="1"/>
</dbReference>
<evidence type="ECO:0000259" key="9">
    <source>
        <dbReference type="Pfam" id="PF18317"/>
    </source>
</evidence>
<accession>A0ABM8NC30</accession>
<evidence type="ECO:0000256" key="5">
    <source>
        <dbReference type="ARBA" id="ARBA00023002"/>
    </source>
</evidence>
<keyword evidence="6" id="KW-0057">Aromatic amino acid biosynthesis</keyword>
<dbReference type="InterPro" id="IPR022893">
    <property type="entry name" value="Shikimate_DH_fam"/>
</dbReference>
<dbReference type="InterPro" id="IPR036291">
    <property type="entry name" value="NAD(P)-bd_dom_sf"/>
</dbReference>
<dbReference type="EMBL" id="CAJHCP010000002">
    <property type="protein sequence ID" value="CAD6516605.1"/>
    <property type="molecule type" value="Genomic_DNA"/>
</dbReference>
<dbReference type="EC" id="1.1.1.25" evidence="2"/>
<dbReference type="PANTHER" id="PTHR21089:SF1">
    <property type="entry name" value="BIFUNCTIONAL 3-DEHYDROQUINATE DEHYDRATASE_SHIKIMATE DEHYDROGENASE, CHLOROPLASTIC"/>
    <property type="match status" value="1"/>
</dbReference>
<keyword evidence="4" id="KW-0521">NADP</keyword>
<evidence type="ECO:0000313" key="10">
    <source>
        <dbReference type="EMBL" id="CAD6516605.1"/>
    </source>
</evidence>
<dbReference type="Gene3D" id="3.40.50.720">
    <property type="entry name" value="NAD(P)-binding Rossmann-like Domain"/>
    <property type="match status" value="1"/>
</dbReference>
<keyword evidence="3" id="KW-0028">Amino-acid biosynthesis</keyword>
<gene>
    <name evidence="10" type="primary">aroE_1</name>
    <name evidence="10" type="ORF">LMG28140_00810</name>
</gene>
<evidence type="ECO:0000256" key="1">
    <source>
        <dbReference type="ARBA" id="ARBA00004871"/>
    </source>
</evidence>
<protein>
    <recommendedName>
        <fullName evidence="2">shikimate dehydrogenase (NADP(+))</fullName>
        <ecNumber evidence="2">1.1.1.25</ecNumber>
    </recommendedName>
</protein>
<dbReference type="Pfam" id="PF18317">
    <property type="entry name" value="SDH_C"/>
    <property type="match status" value="1"/>
</dbReference>
<dbReference type="NCBIfam" id="TIGR00507">
    <property type="entry name" value="aroE"/>
    <property type="match status" value="1"/>
</dbReference>
<dbReference type="InterPro" id="IPR041121">
    <property type="entry name" value="SDH_C"/>
</dbReference>
<dbReference type="Proteomes" id="UP000598032">
    <property type="component" value="Unassembled WGS sequence"/>
</dbReference>
<sequence>MSKTRRTVTPFPHIEPAAPETRRTMVELATDNLLRVPDGEVAIAGSISRKHKVTMPHSIPTLCGSLAGQPFTFNVKVHNAAYRVLGLDYTFVSFGVEDIAGAVNAMRTLGIRGLNVTMPHKQAVMAHLDALDETAREIGAVNTIDNRDGWLTGYNTDCAGAVRALEEATPLQGRRIALLGAGGAARAIAWGVQRAGAHVTLFNRTVSRGQALARDFNLAFGGNLGDFDPAAFDGVVNATAAGFRAPDVNPLHTEQLAAHLFVMDAAFIPVRTKLIRDAEALGCRVVDGTRMLLHQFCGQVELYTGQQAPIDAMSAALLDEIARVGQT</sequence>
<proteinExistence type="predicted"/>
<reference evidence="10 11" key="1">
    <citation type="submission" date="2020-10" db="EMBL/GenBank/DDBJ databases">
        <authorList>
            <person name="Peeters C."/>
        </authorList>
    </citation>
    <scope>NUCLEOTIDE SEQUENCE [LARGE SCALE GENOMIC DNA]</scope>
    <source>
        <strain evidence="10 11">LMG 28140</strain>
    </source>
</reference>
<keyword evidence="5 10" id="KW-0560">Oxidoreductase</keyword>
<dbReference type="SUPFAM" id="SSF53223">
    <property type="entry name" value="Aminoacid dehydrogenase-like, N-terminal domain"/>
    <property type="match status" value="1"/>
</dbReference>
<keyword evidence="11" id="KW-1185">Reference proteome</keyword>
<evidence type="ECO:0000256" key="2">
    <source>
        <dbReference type="ARBA" id="ARBA00012962"/>
    </source>
</evidence>